<proteinExistence type="predicted"/>
<reference evidence="2 3" key="1">
    <citation type="submission" date="2019-06" db="EMBL/GenBank/DDBJ databases">
        <title>Saccharibacillus brassicae sp. nov., an endophytic bacterium isolated from Chinese cabbage seeds (Brassica pekinensis).</title>
        <authorList>
            <person name="Jiang L."/>
            <person name="Lee J."/>
            <person name="Kim S.W."/>
        </authorList>
    </citation>
    <scope>NUCLEOTIDE SEQUENCE [LARGE SCALE GENOMIC DNA]</scope>
    <source>
        <strain evidence="3">KCTC 43072 / ATSA2</strain>
    </source>
</reference>
<accession>A0A4Y6UWB9</accession>
<protein>
    <recommendedName>
        <fullName evidence="4">Fibronectin type III domain-containing protein</fullName>
    </recommendedName>
</protein>
<gene>
    <name evidence="2" type="ORF">FFV09_11480</name>
</gene>
<dbReference type="Gene3D" id="2.60.120.260">
    <property type="entry name" value="Galactose-binding domain-like"/>
    <property type="match status" value="1"/>
</dbReference>
<evidence type="ECO:0008006" key="4">
    <source>
        <dbReference type="Google" id="ProtNLM"/>
    </source>
</evidence>
<organism evidence="2 3">
    <name type="scientific">Saccharibacillus brassicae</name>
    <dbReference type="NCBI Taxonomy" id="2583377"/>
    <lineage>
        <taxon>Bacteria</taxon>
        <taxon>Bacillati</taxon>
        <taxon>Bacillota</taxon>
        <taxon>Bacilli</taxon>
        <taxon>Bacillales</taxon>
        <taxon>Paenibacillaceae</taxon>
        <taxon>Saccharibacillus</taxon>
    </lineage>
</organism>
<feature type="signal peptide" evidence="1">
    <location>
        <begin position="1"/>
        <end position="21"/>
    </location>
</feature>
<evidence type="ECO:0000313" key="3">
    <source>
        <dbReference type="Proteomes" id="UP000316968"/>
    </source>
</evidence>
<dbReference type="OrthoDB" id="7182479at2"/>
<name>A0A4Y6UWB9_SACBS</name>
<feature type="chain" id="PRO_5021429641" description="Fibronectin type III domain-containing protein" evidence="1">
    <location>
        <begin position="22"/>
        <end position="363"/>
    </location>
</feature>
<sequence>MKKLLIMFCALFLLLTNVAIAEPGENSNADLIPKMTASDAPSGKVTSSSDTWSAAQNYYAFDDINKDEANSPWIANSLPAWLAYEFQAPTVVNTYSITGQMFSNMTSSDNIMRRHPKDWTFEGYDESTGKWVTLDTQSNVTSWTIGQKKEFAFSNLKAYKNYRIYITAIIGPNTTTGVYWTGIGELEMMNKKAANENNAILLTATPGNKVVTLNWTNVGISKSYVVKRSTKPGGPYTTLVSDAAAVSYTDNDVVNGTEYYYVVTATDTDSTSNEVSAIPFGTDSNGGRALLTVYILGGQIKEYDLSISEVNAFIEWYDTKDSGVGPAKYKFVKTWNPGPFKSRSEYVIFDKILTFDVDEYDVK</sequence>
<evidence type="ECO:0000313" key="2">
    <source>
        <dbReference type="EMBL" id="QDH21404.1"/>
    </source>
</evidence>
<dbReference type="AlphaFoldDB" id="A0A4Y6UWB9"/>
<dbReference type="SUPFAM" id="SSF49265">
    <property type="entry name" value="Fibronectin type III"/>
    <property type="match status" value="1"/>
</dbReference>
<evidence type="ECO:0000256" key="1">
    <source>
        <dbReference type="SAM" id="SignalP"/>
    </source>
</evidence>
<dbReference type="InterPro" id="IPR013783">
    <property type="entry name" value="Ig-like_fold"/>
</dbReference>
<dbReference type="KEGG" id="saca:FFV09_11480"/>
<dbReference type="Proteomes" id="UP000316968">
    <property type="component" value="Chromosome"/>
</dbReference>
<dbReference type="InterPro" id="IPR036116">
    <property type="entry name" value="FN3_sf"/>
</dbReference>
<dbReference type="EMBL" id="CP041217">
    <property type="protein sequence ID" value="QDH21404.1"/>
    <property type="molecule type" value="Genomic_DNA"/>
</dbReference>
<dbReference type="Gene3D" id="2.60.40.10">
    <property type="entry name" value="Immunoglobulins"/>
    <property type="match status" value="1"/>
</dbReference>
<dbReference type="RefSeq" id="WP_141447949.1">
    <property type="nucleotide sequence ID" value="NZ_CP041217.1"/>
</dbReference>
<keyword evidence="1" id="KW-0732">Signal</keyword>
<keyword evidence="3" id="KW-1185">Reference proteome</keyword>